<keyword evidence="2" id="KW-0689">Ribosomal protein</keyword>
<organism evidence="6 7">
    <name type="scientific">Prymnesium parvum</name>
    <name type="common">Toxic golden alga</name>
    <dbReference type="NCBI Taxonomy" id="97485"/>
    <lineage>
        <taxon>Eukaryota</taxon>
        <taxon>Haptista</taxon>
        <taxon>Haptophyta</taxon>
        <taxon>Prymnesiophyceae</taxon>
        <taxon>Prymnesiales</taxon>
        <taxon>Prymnesiaceae</taxon>
        <taxon>Prymnesium</taxon>
    </lineage>
</organism>
<reference evidence="6 7" key="1">
    <citation type="journal article" date="2024" name="Science">
        <title>Giant polyketide synthase enzymes in the biosynthesis of giant marine polyether toxins.</title>
        <authorList>
            <person name="Fallon T.R."/>
            <person name="Shende V.V."/>
            <person name="Wierzbicki I.H."/>
            <person name="Pendleton A.L."/>
            <person name="Watervoot N.F."/>
            <person name="Auber R.P."/>
            <person name="Gonzalez D.J."/>
            <person name="Wisecaver J.H."/>
            <person name="Moore B.S."/>
        </authorList>
    </citation>
    <scope>NUCLEOTIDE SEQUENCE [LARGE SCALE GENOMIC DNA]</scope>
    <source>
        <strain evidence="6 7">12B1</strain>
    </source>
</reference>
<evidence type="ECO:0000313" key="7">
    <source>
        <dbReference type="Proteomes" id="UP001515480"/>
    </source>
</evidence>
<evidence type="ECO:0000256" key="4">
    <source>
        <dbReference type="ARBA" id="ARBA00040565"/>
    </source>
</evidence>
<dbReference type="Proteomes" id="UP001515480">
    <property type="component" value="Unassembled WGS sequence"/>
</dbReference>
<sequence>MRRAASLCAAALARRPAWGPASAAARTLSVSAELQTVVTPPKRRNRDLPAKRHNYDPNPDLLVPWEERRPFAQKNRRRDDVLMPRLPPAVPTMQSATLEAWLSTWDSAHAGIIRLRADVWGMPLRPDIVHRVVFWQRACLRVGLAKTRGRSEVRGGGRKPRPQKGTGKSRQGSIRAPQWKGGARAFPKRQRSYKYFLPRKVQTLGLKVALSDKYRRGALVVLEDLSVETHKTSELVRRMWGLGIDTDKHRVMMLTMANENHPSIPHSSMRPVVKAARNVRKISTQTAHDCNVFDLVRHHLLVVDQKSLAELEARFDDLIGNGHVHQQDQPKLPFAVRTVHSPRGRLSGGRIKHKPRVVTLD</sequence>
<dbReference type="Gene3D" id="3.40.1370.10">
    <property type="match status" value="1"/>
</dbReference>
<evidence type="ECO:0000313" key="6">
    <source>
        <dbReference type="EMBL" id="KAL1528504.1"/>
    </source>
</evidence>
<dbReference type="AlphaFoldDB" id="A0AB34K7Q4"/>
<dbReference type="NCBIfam" id="TIGR03953">
    <property type="entry name" value="rplD_bact"/>
    <property type="match status" value="1"/>
</dbReference>
<dbReference type="PANTHER" id="PTHR10746">
    <property type="entry name" value="50S RIBOSOMAL PROTEIN L4"/>
    <property type="match status" value="1"/>
</dbReference>
<name>A0AB34K7Q4_PRYPA</name>
<dbReference type="GO" id="GO:1990904">
    <property type="term" value="C:ribonucleoprotein complex"/>
    <property type="evidence" value="ECO:0007669"/>
    <property type="project" value="UniProtKB-KW"/>
</dbReference>
<dbReference type="GO" id="GO:0003735">
    <property type="term" value="F:structural constituent of ribosome"/>
    <property type="evidence" value="ECO:0007669"/>
    <property type="project" value="InterPro"/>
</dbReference>
<feature type="region of interest" description="Disordered" evidence="5">
    <location>
        <begin position="149"/>
        <end position="186"/>
    </location>
</feature>
<dbReference type="EMBL" id="JBGBPQ010000002">
    <property type="protein sequence ID" value="KAL1528504.1"/>
    <property type="molecule type" value="Genomic_DNA"/>
</dbReference>
<dbReference type="HAMAP" id="MF_01328_B">
    <property type="entry name" value="Ribosomal_uL4_B"/>
    <property type="match status" value="1"/>
</dbReference>
<comment type="similarity">
    <text evidence="1">Belongs to the universal ribosomal protein uL4 family.</text>
</comment>
<protein>
    <recommendedName>
        <fullName evidence="4">Large ribosomal subunit protein uL4m</fullName>
    </recommendedName>
</protein>
<dbReference type="InterPro" id="IPR002136">
    <property type="entry name" value="Ribosomal_uL4"/>
</dbReference>
<dbReference type="GO" id="GO:0006412">
    <property type="term" value="P:translation"/>
    <property type="evidence" value="ECO:0007669"/>
    <property type="project" value="InterPro"/>
</dbReference>
<dbReference type="SUPFAM" id="SSF52166">
    <property type="entry name" value="Ribosomal protein L4"/>
    <property type="match status" value="1"/>
</dbReference>
<comment type="caution">
    <text evidence="6">The sequence shown here is derived from an EMBL/GenBank/DDBJ whole genome shotgun (WGS) entry which is preliminary data.</text>
</comment>
<accession>A0AB34K7Q4</accession>
<gene>
    <name evidence="6" type="ORF">AB1Y20_009847</name>
</gene>
<evidence type="ECO:0000256" key="1">
    <source>
        <dbReference type="ARBA" id="ARBA00010528"/>
    </source>
</evidence>
<keyword evidence="7" id="KW-1185">Reference proteome</keyword>
<dbReference type="GO" id="GO:0005840">
    <property type="term" value="C:ribosome"/>
    <property type="evidence" value="ECO:0007669"/>
    <property type="project" value="UniProtKB-KW"/>
</dbReference>
<dbReference type="InterPro" id="IPR013005">
    <property type="entry name" value="Ribosomal_uL4-like"/>
</dbReference>
<evidence type="ECO:0000256" key="5">
    <source>
        <dbReference type="SAM" id="MobiDB-lite"/>
    </source>
</evidence>
<evidence type="ECO:0000256" key="2">
    <source>
        <dbReference type="ARBA" id="ARBA00022980"/>
    </source>
</evidence>
<proteinExistence type="inferred from homology"/>
<dbReference type="Pfam" id="PF00573">
    <property type="entry name" value="Ribosomal_L4"/>
    <property type="match status" value="1"/>
</dbReference>
<dbReference type="PANTHER" id="PTHR10746:SF6">
    <property type="entry name" value="LARGE RIBOSOMAL SUBUNIT PROTEIN UL4M"/>
    <property type="match status" value="1"/>
</dbReference>
<keyword evidence="3" id="KW-0687">Ribonucleoprotein</keyword>
<evidence type="ECO:0000256" key="3">
    <source>
        <dbReference type="ARBA" id="ARBA00023274"/>
    </source>
</evidence>
<dbReference type="InterPro" id="IPR023574">
    <property type="entry name" value="Ribosomal_uL4_dom_sf"/>
</dbReference>